<sequence length="112" mass="12174">VIYRALSPWHSVDPYGLVAQNQLTITNLRVRLLQRQQCPCQAKGPGAAVLPMDHYAIYDFVVKGSCLCNGHADHCVPARGYQPAPETASNMVSLDLMNSDSALVPLCMCSLS</sequence>
<evidence type="ECO:0000313" key="5">
    <source>
        <dbReference type="Proteomes" id="UP001476798"/>
    </source>
</evidence>
<keyword evidence="5" id="KW-1185">Reference proteome</keyword>
<keyword evidence="2" id="KW-0424">Laminin EGF-like domain</keyword>
<feature type="non-terminal residue" evidence="4">
    <location>
        <position position="1"/>
    </location>
</feature>
<comment type="caution">
    <text evidence="4">The sequence shown here is derived from an EMBL/GenBank/DDBJ whole genome shotgun (WGS) entry which is preliminary data.</text>
</comment>
<feature type="domain" description="Laminin N-terminal" evidence="3">
    <location>
        <begin position="1"/>
        <end position="64"/>
    </location>
</feature>
<name>A0ABV0PC69_9TELE</name>
<dbReference type="EMBL" id="JAHRIO010070305">
    <property type="protein sequence ID" value="MEQ2180997.1"/>
    <property type="molecule type" value="Genomic_DNA"/>
</dbReference>
<dbReference type="InterPro" id="IPR008211">
    <property type="entry name" value="Laminin_N"/>
</dbReference>
<dbReference type="Proteomes" id="UP001476798">
    <property type="component" value="Unassembled WGS sequence"/>
</dbReference>
<evidence type="ECO:0000256" key="1">
    <source>
        <dbReference type="ARBA" id="ARBA00023157"/>
    </source>
</evidence>
<gene>
    <name evidence="4" type="ORF">GOODEAATRI_006926</name>
</gene>
<proteinExistence type="predicted"/>
<protein>
    <recommendedName>
        <fullName evidence="3">Laminin N-terminal domain-containing protein</fullName>
    </recommendedName>
</protein>
<keyword evidence="1" id="KW-1015">Disulfide bond</keyword>
<dbReference type="Pfam" id="PF00055">
    <property type="entry name" value="Laminin_N"/>
    <property type="match status" value="1"/>
</dbReference>
<accession>A0ABV0PC69</accession>
<evidence type="ECO:0000256" key="2">
    <source>
        <dbReference type="ARBA" id="ARBA00023292"/>
    </source>
</evidence>
<reference evidence="4 5" key="1">
    <citation type="submission" date="2021-06" db="EMBL/GenBank/DDBJ databases">
        <authorList>
            <person name="Palmer J.M."/>
        </authorList>
    </citation>
    <scope>NUCLEOTIDE SEQUENCE [LARGE SCALE GENOMIC DNA]</scope>
    <source>
        <strain evidence="4 5">GA_2019</strain>
        <tissue evidence="4">Muscle</tissue>
    </source>
</reference>
<dbReference type="Gene3D" id="2.60.120.260">
    <property type="entry name" value="Galactose-binding domain-like"/>
    <property type="match status" value="1"/>
</dbReference>
<organism evidence="4 5">
    <name type="scientific">Goodea atripinnis</name>
    <dbReference type="NCBI Taxonomy" id="208336"/>
    <lineage>
        <taxon>Eukaryota</taxon>
        <taxon>Metazoa</taxon>
        <taxon>Chordata</taxon>
        <taxon>Craniata</taxon>
        <taxon>Vertebrata</taxon>
        <taxon>Euteleostomi</taxon>
        <taxon>Actinopterygii</taxon>
        <taxon>Neopterygii</taxon>
        <taxon>Teleostei</taxon>
        <taxon>Neoteleostei</taxon>
        <taxon>Acanthomorphata</taxon>
        <taxon>Ovalentaria</taxon>
        <taxon>Atherinomorphae</taxon>
        <taxon>Cyprinodontiformes</taxon>
        <taxon>Goodeidae</taxon>
        <taxon>Goodea</taxon>
    </lineage>
</organism>
<evidence type="ECO:0000259" key="3">
    <source>
        <dbReference type="Pfam" id="PF00055"/>
    </source>
</evidence>
<evidence type="ECO:0000313" key="4">
    <source>
        <dbReference type="EMBL" id="MEQ2180997.1"/>
    </source>
</evidence>